<reference evidence="4 5" key="1">
    <citation type="submission" date="2024-03" db="EMBL/GenBank/DDBJ databases">
        <title>The Acrasis kona genome and developmental transcriptomes reveal deep origins of eukaryotic multicellular pathways.</title>
        <authorList>
            <person name="Sheikh S."/>
            <person name="Fu C.-J."/>
            <person name="Brown M.W."/>
            <person name="Baldauf S.L."/>
        </authorList>
    </citation>
    <scope>NUCLEOTIDE SEQUENCE [LARGE SCALE GENOMIC DNA]</scope>
    <source>
        <strain evidence="4 5">ATCC MYA-3509</strain>
    </source>
</reference>
<dbReference type="SMART" id="SM00033">
    <property type="entry name" value="CH"/>
    <property type="match status" value="1"/>
</dbReference>
<accession>A0AAW2ZM14</accession>
<dbReference type="SUPFAM" id="SSF47576">
    <property type="entry name" value="Calponin-homology domain, CH-domain"/>
    <property type="match status" value="1"/>
</dbReference>
<keyword evidence="2" id="KW-1133">Transmembrane helix</keyword>
<proteinExistence type="predicted"/>
<keyword evidence="2" id="KW-0812">Transmembrane</keyword>
<gene>
    <name evidence="4" type="ORF">AKO1_006699</name>
</gene>
<feature type="compositionally biased region" description="Polar residues" evidence="1">
    <location>
        <begin position="28"/>
        <end position="41"/>
    </location>
</feature>
<dbReference type="EMBL" id="JAOPGA020001631">
    <property type="protein sequence ID" value="KAL0490013.1"/>
    <property type="molecule type" value="Genomic_DNA"/>
</dbReference>
<dbReference type="InterPro" id="IPR001715">
    <property type="entry name" value="CH_dom"/>
</dbReference>
<feature type="region of interest" description="Disordered" evidence="1">
    <location>
        <begin position="1"/>
        <end position="61"/>
    </location>
</feature>
<keyword evidence="2" id="KW-0472">Membrane</keyword>
<sequence>MQKDKVEYCDEYPISSPQTPVYLRRSYPENSPGDSPQTESSPIPRRISYGNNSESPMTSRRLLRELSSNEKKIRSWIEDALEVEFKDRPDTVHKSATKKMKEESNAFYHNLESGVILCKLLEKFFPSTIDYSKVHEFNERMYFISNNEDKNKTTNYLSNARANVQLFLDGVRRIDGFPVLAFFSFEDLFLQQNKQSIISCLTNLHEFVARSISEEEEQIMTPTDEDLINLEMTNRPVLDRPITFDKAFGKSVDFDASVLEEVEGELSPSTESTPPLEKKKPTIESASNALVSVFTLPFVVLFLVLSGLWNVYQQHTTKAQK</sequence>
<protein>
    <submittedName>
        <fullName evidence="4">ArhGEF</fullName>
    </submittedName>
</protein>
<evidence type="ECO:0000256" key="2">
    <source>
        <dbReference type="SAM" id="Phobius"/>
    </source>
</evidence>
<feature type="compositionally biased region" description="Polar residues" evidence="1">
    <location>
        <begin position="49"/>
        <end position="58"/>
    </location>
</feature>
<evidence type="ECO:0000256" key="1">
    <source>
        <dbReference type="SAM" id="MobiDB-lite"/>
    </source>
</evidence>
<feature type="domain" description="Calponin-homology (CH)" evidence="3">
    <location>
        <begin position="67"/>
        <end position="209"/>
    </location>
</feature>
<keyword evidence="5" id="KW-1185">Reference proteome</keyword>
<comment type="caution">
    <text evidence="4">The sequence shown here is derived from an EMBL/GenBank/DDBJ whole genome shotgun (WGS) entry which is preliminary data.</text>
</comment>
<dbReference type="Pfam" id="PF00307">
    <property type="entry name" value="CH"/>
    <property type="match status" value="1"/>
</dbReference>
<evidence type="ECO:0000313" key="4">
    <source>
        <dbReference type="EMBL" id="KAL0490013.1"/>
    </source>
</evidence>
<name>A0AAW2ZM14_9EUKA</name>
<dbReference type="InterPro" id="IPR036872">
    <property type="entry name" value="CH_dom_sf"/>
</dbReference>
<dbReference type="AlphaFoldDB" id="A0AAW2ZM14"/>
<organism evidence="4 5">
    <name type="scientific">Acrasis kona</name>
    <dbReference type="NCBI Taxonomy" id="1008807"/>
    <lineage>
        <taxon>Eukaryota</taxon>
        <taxon>Discoba</taxon>
        <taxon>Heterolobosea</taxon>
        <taxon>Tetramitia</taxon>
        <taxon>Eutetramitia</taxon>
        <taxon>Acrasidae</taxon>
        <taxon>Acrasis</taxon>
    </lineage>
</organism>
<evidence type="ECO:0000259" key="3">
    <source>
        <dbReference type="PROSITE" id="PS50021"/>
    </source>
</evidence>
<dbReference type="Gene3D" id="1.10.418.10">
    <property type="entry name" value="Calponin-like domain"/>
    <property type="match status" value="1"/>
</dbReference>
<feature type="transmembrane region" description="Helical" evidence="2">
    <location>
        <begin position="289"/>
        <end position="312"/>
    </location>
</feature>
<dbReference type="PROSITE" id="PS50021">
    <property type="entry name" value="CH"/>
    <property type="match status" value="1"/>
</dbReference>
<dbReference type="Proteomes" id="UP001431209">
    <property type="component" value="Unassembled WGS sequence"/>
</dbReference>
<evidence type="ECO:0000313" key="5">
    <source>
        <dbReference type="Proteomes" id="UP001431209"/>
    </source>
</evidence>
<dbReference type="CDD" id="cd00014">
    <property type="entry name" value="CH_SF"/>
    <property type="match status" value="1"/>
</dbReference>